<dbReference type="Gramene" id="OMO68806">
    <property type="protein sequence ID" value="OMO68806"/>
    <property type="gene ID" value="CCACVL1_19819"/>
</dbReference>
<proteinExistence type="predicted"/>
<reference evidence="1 2" key="1">
    <citation type="submission" date="2013-09" db="EMBL/GenBank/DDBJ databases">
        <title>Corchorus capsularis genome sequencing.</title>
        <authorList>
            <person name="Alam M."/>
            <person name="Haque M.S."/>
            <person name="Islam M.S."/>
            <person name="Emdad E.M."/>
            <person name="Islam M.M."/>
            <person name="Ahmed B."/>
            <person name="Halim A."/>
            <person name="Hossen Q.M.M."/>
            <person name="Hossain M.Z."/>
            <person name="Ahmed R."/>
            <person name="Khan M.M."/>
            <person name="Islam R."/>
            <person name="Rashid M.M."/>
            <person name="Khan S.A."/>
            <person name="Rahman M.S."/>
            <person name="Alam M."/>
        </authorList>
    </citation>
    <scope>NUCLEOTIDE SEQUENCE [LARGE SCALE GENOMIC DNA]</scope>
    <source>
        <strain evidence="2">cv. CVL-1</strain>
        <tissue evidence="1">Whole seedling</tissue>
    </source>
</reference>
<evidence type="ECO:0000313" key="2">
    <source>
        <dbReference type="Proteomes" id="UP000188268"/>
    </source>
</evidence>
<evidence type="ECO:0000313" key="1">
    <source>
        <dbReference type="EMBL" id="OMO68806.1"/>
    </source>
</evidence>
<protein>
    <submittedName>
        <fullName evidence="1">Uncharacterized protein</fullName>
    </submittedName>
</protein>
<accession>A0A1R3HEL9</accession>
<sequence>MESKSNHQIVHIRQYPNSKHGIGTAIEATKLLYLPSLTIACSRAYSLHMQDTKGDLDEEIHRISQCPY</sequence>
<dbReference type="EMBL" id="AWWV01012150">
    <property type="protein sequence ID" value="OMO68806.1"/>
    <property type="molecule type" value="Genomic_DNA"/>
</dbReference>
<keyword evidence="2" id="KW-1185">Reference proteome</keyword>
<dbReference type="AlphaFoldDB" id="A0A1R3HEL9"/>
<gene>
    <name evidence="1" type="ORF">CCACVL1_19819</name>
</gene>
<comment type="caution">
    <text evidence="1">The sequence shown here is derived from an EMBL/GenBank/DDBJ whole genome shotgun (WGS) entry which is preliminary data.</text>
</comment>
<dbReference type="Proteomes" id="UP000188268">
    <property type="component" value="Unassembled WGS sequence"/>
</dbReference>
<name>A0A1R3HEL9_COCAP</name>
<organism evidence="1 2">
    <name type="scientific">Corchorus capsularis</name>
    <name type="common">Jute</name>
    <dbReference type="NCBI Taxonomy" id="210143"/>
    <lineage>
        <taxon>Eukaryota</taxon>
        <taxon>Viridiplantae</taxon>
        <taxon>Streptophyta</taxon>
        <taxon>Embryophyta</taxon>
        <taxon>Tracheophyta</taxon>
        <taxon>Spermatophyta</taxon>
        <taxon>Magnoliopsida</taxon>
        <taxon>eudicotyledons</taxon>
        <taxon>Gunneridae</taxon>
        <taxon>Pentapetalae</taxon>
        <taxon>rosids</taxon>
        <taxon>malvids</taxon>
        <taxon>Malvales</taxon>
        <taxon>Malvaceae</taxon>
        <taxon>Grewioideae</taxon>
        <taxon>Apeibeae</taxon>
        <taxon>Corchorus</taxon>
    </lineage>
</organism>